<keyword evidence="1" id="KW-0812">Transmembrane</keyword>
<dbReference type="AlphaFoldDB" id="A0A975G896"/>
<dbReference type="KEGG" id="lamb:KBB96_18270"/>
<sequence>MKRSFPSNDEARFRAMRHYHRSTHREENSWEDWVGDKEGASVKFWFKLVLSVSVVAVVAVAVVGALRMGGI</sequence>
<dbReference type="EMBL" id="CP073100">
    <property type="protein sequence ID" value="QUE50793.1"/>
    <property type="molecule type" value="Genomic_DNA"/>
</dbReference>
<keyword evidence="1" id="KW-1133">Transmembrane helix</keyword>
<reference evidence="2" key="1">
    <citation type="submission" date="2021-04" db="EMBL/GenBank/DDBJ databases">
        <title>Luteolibacter sp. 32A isolated from the skin of an Anderson's salamander (Ambystoma andersonii).</title>
        <authorList>
            <person name="Spergser J."/>
            <person name="Busse H.-J."/>
        </authorList>
    </citation>
    <scope>NUCLEOTIDE SEQUENCE</scope>
    <source>
        <strain evidence="2">32A</strain>
    </source>
</reference>
<dbReference type="Proteomes" id="UP000676169">
    <property type="component" value="Chromosome"/>
</dbReference>
<feature type="transmembrane region" description="Helical" evidence="1">
    <location>
        <begin position="44"/>
        <end position="66"/>
    </location>
</feature>
<accession>A0A975G896</accession>
<evidence type="ECO:0000256" key="1">
    <source>
        <dbReference type="SAM" id="Phobius"/>
    </source>
</evidence>
<evidence type="ECO:0000313" key="2">
    <source>
        <dbReference type="EMBL" id="QUE50793.1"/>
    </source>
</evidence>
<proteinExistence type="predicted"/>
<organism evidence="2 3">
    <name type="scientific">Luteolibacter ambystomatis</name>
    <dbReference type="NCBI Taxonomy" id="2824561"/>
    <lineage>
        <taxon>Bacteria</taxon>
        <taxon>Pseudomonadati</taxon>
        <taxon>Verrucomicrobiota</taxon>
        <taxon>Verrucomicrobiia</taxon>
        <taxon>Verrucomicrobiales</taxon>
        <taxon>Verrucomicrobiaceae</taxon>
        <taxon>Luteolibacter</taxon>
    </lineage>
</organism>
<keyword evidence="1" id="KW-0472">Membrane</keyword>
<name>A0A975G896_9BACT</name>
<keyword evidence="3" id="KW-1185">Reference proteome</keyword>
<evidence type="ECO:0000313" key="3">
    <source>
        <dbReference type="Proteomes" id="UP000676169"/>
    </source>
</evidence>
<dbReference type="RefSeq" id="WP_211630932.1">
    <property type="nucleotide sequence ID" value="NZ_CP073100.1"/>
</dbReference>
<protein>
    <submittedName>
        <fullName evidence="2">Uncharacterized protein</fullName>
    </submittedName>
</protein>
<gene>
    <name evidence="2" type="ORF">KBB96_18270</name>
</gene>